<sequence>MPVESSFYKCHATKDEMVFYLAARRVRLLNFANNFDVVEGECRLSDTIDGFILPLYLLEVGFQLLLHPFFCVVLKEYRVVPRQLTVYRGGLCGVLHKLLSTRLKKGHSLILEELLTIRNVFRFYLEGKSPNSYKAANLQLGVSPRNA</sequence>
<dbReference type="Proteomes" id="UP001358586">
    <property type="component" value="Chromosome 2"/>
</dbReference>
<accession>A0ABR0QVN2</accession>
<evidence type="ECO:0000313" key="2">
    <source>
        <dbReference type="Proteomes" id="UP001358586"/>
    </source>
</evidence>
<organism evidence="1 2">
    <name type="scientific">Gossypium arboreum</name>
    <name type="common">Tree cotton</name>
    <name type="synonym">Gossypium nanking</name>
    <dbReference type="NCBI Taxonomy" id="29729"/>
    <lineage>
        <taxon>Eukaryota</taxon>
        <taxon>Viridiplantae</taxon>
        <taxon>Streptophyta</taxon>
        <taxon>Embryophyta</taxon>
        <taxon>Tracheophyta</taxon>
        <taxon>Spermatophyta</taxon>
        <taxon>Magnoliopsida</taxon>
        <taxon>eudicotyledons</taxon>
        <taxon>Gunneridae</taxon>
        <taxon>Pentapetalae</taxon>
        <taxon>rosids</taxon>
        <taxon>malvids</taxon>
        <taxon>Malvales</taxon>
        <taxon>Malvaceae</taxon>
        <taxon>Malvoideae</taxon>
        <taxon>Gossypium</taxon>
    </lineage>
</organism>
<evidence type="ECO:0000313" key="1">
    <source>
        <dbReference type="EMBL" id="KAK5843034.1"/>
    </source>
</evidence>
<gene>
    <name evidence="1" type="ORF">PVK06_005463</name>
</gene>
<reference evidence="1 2" key="1">
    <citation type="submission" date="2023-03" db="EMBL/GenBank/DDBJ databases">
        <title>WGS of Gossypium arboreum.</title>
        <authorList>
            <person name="Yu D."/>
        </authorList>
    </citation>
    <scope>NUCLEOTIDE SEQUENCE [LARGE SCALE GENOMIC DNA]</scope>
    <source>
        <tissue evidence="1">Leaf</tissue>
    </source>
</reference>
<comment type="caution">
    <text evidence="1">The sequence shown here is derived from an EMBL/GenBank/DDBJ whole genome shotgun (WGS) entry which is preliminary data.</text>
</comment>
<name>A0ABR0QVN2_GOSAR</name>
<dbReference type="EMBL" id="JARKNE010000002">
    <property type="protein sequence ID" value="KAK5843034.1"/>
    <property type="molecule type" value="Genomic_DNA"/>
</dbReference>
<keyword evidence="2" id="KW-1185">Reference proteome</keyword>
<proteinExistence type="predicted"/>
<protein>
    <submittedName>
        <fullName evidence="1">Uncharacterized protein</fullName>
    </submittedName>
</protein>